<evidence type="ECO:0000313" key="4">
    <source>
        <dbReference type="Proteomes" id="UP001437256"/>
    </source>
</evidence>
<organism evidence="3 4">
    <name type="scientific">Marasmius tenuissimus</name>
    <dbReference type="NCBI Taxonomy" id="585030"/>
    <lineage>
        <taxon>Eukaryota</taxon>
        <taxon>Fungi</taxon>
        <taxon>Dikarya</taxon>
        <taxon>Basidiomycota</taxon>
        <taxon>Agaricomycotina</taxon>
        <taxon>Agaricomycetes</taxon>
        <taxon>Agaricomycetidae</taxon>
        <taxon>Agaricales</taxon>
        <taxon>Marasmiineae</taxon>
        <taxon>Marasmiaceae</taxon>
        <taxon>Marasmius</taxon>
    </lineage>
</organism>
<evidence type="ECO:0000313" key="3">
    <source>
        <dbReference type="EMBL" id="KAL0072370.1"/>
    </source>
</evidence>
<evidence type="ECO:0000256" key="1">
    <source>
        <dbReference type="SAM" id="MobiDB-lite"/>
    </source>
</evidence>
<name>A0ABR3AFY2_9AGAR</name>
<dbReference type="Pfam" id="PF12572">
    <property type="entry name" value="DUF3752"/>
    <property type="match status" value="1"/>
</dbReference>
<gene>
    <name evidence="3" type="ORF">AAF712_000133</name>
</gene>
<feature type="compositionally biased region" description="Basic and acidic residues" evidence="1">
    <location>
        <begin position="126"/>
        <end position="164"/>
    </location>
</feature>
<keyword evidence="4" id="KW-1185">Reference proteome</keyword>
<feature type="compositionally biased region" description="Basic and acidic residues" evidence="1">
    <location>
        <begin position="210"/>
        <end position="223"/>
    </location>
</feature>
<dbReference type="Proteomes" id="UP001437256">
    <property type="component" value="Unassembled WGS sequence"/>
</dbReference>
<dbReference type="InterPro" id="IPR046331">
    <property type="entry name" value="GPAM1-like"/>
</dbReference>
<comment type="caution">
    <text evidence="3">The sequence shown here is derived from an EMBL/GenBank/DDBJ whole genome shotgun (WGS) entry which is preliminary data.</text>
</comment>
<feature type="region of interest" description="Disordered" evidence="1">
    <location>
        <begin position="1"/>
        <end position="294"/>
    </location>
</feature>
<feature type="compositionally biased region" description="Polar residues" evidence="1">
    <location>
        <begin position="186"/>
        <end position="200"/>
    </location>
</feature>
<feature type="compositionally biased region" description="Basic and acidic residues" evidence="1">
    <location>
        <begin position="235"/>
        <end position="262"/>
    </location>
</feature>
<reference evidence="3 4" key="1">
    <citation type="submission" date="2024-05" db="EMBL/GenBank/DDBJ databases">
        <title>A draft genome resource for the thread blight pathogen Marasmius tenuissimus strain MS-2.</title>
        <authorList>
            <person name="Yulfo-Soto G.E."/>
            <person name="Baruah I.K."/>
            <person name="Amoako-Attah I."/>
            <person name="Bukari Y."/>
            <person name="Meinhardt L.W."/>
            <person name="Bailey B.A."/>
            <person name="Cohen S.P."/>
        </authorList>
    </citation>
    <scope>NUCLEOTIDE SEQUENCE [LARGE SCALE GENOMIC DNA]</scope>
    <source>
        <strain evidence="3 4">MS-2</strain>
    </source>
</reference>
<accession>A0ABR3AFY2</accession>
<dbReference type="PANTHER" id="PTHR46370">
    <property type="entry name" value="GPALPP MOTIFS-CONTAINING PROTEIN 1"/>
    <property type="match status" value="1"/>
</dbReference>
<protein>
    <recommendedName>
        <fullName evidence="2">DUF3752 domain-containing protein</fullName>
    </recommendedName>
</protein>
<feature type="domain" description="DUF3752" evidence="2">
    <location>
        <begin position="167"/>
        <end position="325"/>
    </location>
</feature>
<proteinExistence type="predicted"/>
<sequence length="333" mass="36568">MSSIGPQLPPHLQQNASNSNDSESDDEGPQPAPAPGSSNSHATAGPQIPVELLQQQQGPVDEEEDDEDDYVPALPPDLAASRAVGPSAPAQSANKKVLGPTFPTRGPYDQDDSDDDVGPMPLPAGYEKHSELDGVKQFLEQEEKRRKNIEDAAKPKALQRDEWMLKPPSSSDLLGTLDPSKLTKARQFSRSAAPAASQNKNDVDLWTETPAERQQRLADEVMGRKRKANAVDAGMSHEEMMEENKRRRRDEEIRRGVEEHTSKIRGSALVDSHSKSFAKKNEDEEDGPKAIWDHGRDMALGGRLMDDSSRNKMIRDAKSLDSRFSTGKSGGFL</sequence>
<evidence type="ECO:0000259" key="2">
    <source>
        <dbReference type="Pfam" id="PF12572"/>
    </source>
</evidence>
<dbReference type="PANTHER" id="PTHR46370:SF1">
    <property type="entry name" value="GPALPP MOTIFS-CONTAINING PROTEIN 1"/>
    <property type="match status" value="1"/>
</dbReference>
<feature type="compositionally biased region" description="Basic and acidic residues" evidence="1">
    <location>
        <begin position="279"/>
        <end position="294"/>
    </location>
</feature>
<dbReference type="InterPro" id="IPR022226">
    <property type="entry name" value="DUF3752"/>
</dbReference>
<feature type="compositionally biased region" description="Acidic residues" evidence="1">
    <location>
        <begin position="60"/>
        <end position="70"/>
    </location>
</feature>
<dbReference type="EMBL" id="JBBXMP010000001">
    <property type="protein sequence ID" value="KAL0072370.1"/>
    <property type="molecule type" value="Genomic_DNA"/>
</dbReference>